<evidence type="ECO:0000259" key="8">
    <source>
        <dbReference type="Pfam" id="PF03772"/>
    </source>
</evidence>
<comment type="subcellular location">
    <subcellularLocation>
        <location evidence="1">Cell membrane</location>
        <topology evidence="1">Multi-pass membrane protein</topology>
    </subcellularLocation>
</comment>
<protein>
    <submittedName>
        <fullName evidence="10">Competence protein ComEC</fullName>
    </submittedName>
</protein>
<dbReference type="InterPro" id="IPR025405">
    <property type="entry name" value="DUF4131"/>
</dbReference>
<dbReference type="PANTHER" id="PTHR30619">
    <property type="entry name" value="DNA INTERNALIZATION/COMPETENCE PROTEIN COMEC/REC2"/>
    <property type="match status" value="1"/>
</dbReference>
<accession>A0A2I1KVM4</accession>
<feature type="domain" description="ComEC/Rec2-related protein" evidence="8">
    <location>
        <begin position="273"/>
        <end position="532"/>
    </location>
</feature>
<evidence type="ECO:0000256" key="7">
    <source>
        <dbReference type="SAM" id="Phobius"/>
    </source>
</evidence>
<feature type="transmembrane region" description="Helical" evidence="7">
    <location>
        <begin position="443"/>
        <end position="471"/>
    </location>
</feature>
<feature type="transmembrane region" description="Helical" evidence="7">
    <location>
        <begin position="478"/>
        <end position="501"/>
    </location>
</feature>
<feature type="transmembrane region" description="Helical" evidence="7">
    <location>
        <begin position="364"/>
        <end position="383"/>
    </location>
</feature>
<dbReference type="Pfam" id="PF13567">
    <property type="entry name" value="DUF4131"/>
    <property type="match status" value="1"/>
</dbReference>
<evidence type="ECO:0000256" key="3">
    <source>
        <dbReference type="ARBA" id="ARBA00022692"/>
    </source>
</evidence>
<reference evidence="10 11" key="1">
    <citation type="submission" date="2017-12" db="EMBL/GenBank/DDBJ databases">
        <title>Phylogenetic diversity of female urinary microbiome.</title>
        <authorList>
            <person name="Thomas-White K."/>
            <person name="Wolfe A.J."/>
        </authorList>
    </citation>
    <scope>NUCLEOTIDE SEQUENCE [LARGE SCALE GENOMIC DNA]</scope>
    <source>
        <strain evidence="10 11">UMB0319</strain>
    </source>
</reference>
<feature type="region of interest" description="Disordered" evidence="6">
    <location>
        <begin position="1"/>
        <end position="27"/>
    </location>
</feature>
<keyword evidence="2" id="KW-1003">Cell membrane</keyword>
<sequence>MSSGQQAADDRRGSGSQSVPEAATAPTAPEPLDLRLVPAAVAAWVTAWWAVAQEAHLGVVVVAAVVWIGVGVLALRRARRYRPARHRADPRPGVGTDTATVRGPASASVALSALAACAVLVVSAAGLHARAADPLIQAARAGREVSIEAVVATAPRATASQRATSVLVELTVLSVDGRASRQRAMVFGREGWLHTHVGERVQVRTRLQAAEPGSGEAAVIGAQAQPRVVGPPSGALAVVGRLREGLVEAAGREGVQARRWPPGSHALVPGVALGDDSALPGQVREQMRAVSLTHLTAVSGQHVAILAGLVLSALGILPRRWRALAGAVALAGLVVLVRPSGSVLRAAAMGSVMLLGVALGRRSATLPSLCGALVVLLLVDPWQSRDYGFALSAAATGGIVLGTAPVQAGLGRWLPRWLATVLAVPLVAQAACAPLLVTLQPSVGLWAVPANVLAAPAVPVATLCGLAAALVAPLWLGLAAVVAWPALVGCAWLALVARAFASLPGAVVAWPEGVWGAVALAAIETTAVLVGWRSARAKRRSRGG</sequence>
<dbReference type="InterPro" id="IPR004477">
    <property type="entry name" value="ComEC_N"/>
</dbReference>
<evidence type="ECO:0000313" key="10">
    <source>
        <dbReference type="EMBL" id="PKY99669.1"/>
    </source>
</evidence>
<evidence type="ECO:0000259" key="9">
    <source>
        <dbReference type="Pfam" id="PF13567"/>
    </source>
</evidence>
<name>A0A2I1KVM4_9ACTO</name>
<keyword evidence="4 7" id="KW-1133">Transmembrane helix</keyword>
<gene>
    <name evidence="10" type="ORF">CYJ26_01940</name>
</gene>
<dbReference type="InterPro" id="IPR052159">
    <property type="entry name" value="Competence_DNA_uptake"/>
</dbReference>
<comment type="caution">
    <text evidence="10">The sequence shown here is derived from an EMBL/GenBank/DDBJ whole genome shotgun (WGS) entry which is preliminary data.</text>
</comment>
<evidence type="ECO:0000256" key="2">
    <source>
        <dbReference type="ARBA" id="ARBA00022475"/>
    </source>
</evidence>
<proteinExistence type="predicted"/>
<dbReference type="RefSeq" id="WP_101637836.1">
    <property type="nucleotide sequence ID" value="NZ_JBKUIE010000002.1"/>
</dbReference>
<evidence type="ECO:0000256" key="4">
    <source>
        <dbReference type="ARBA" id="ARBA00022989"/>
    </source>
</evidence>
<feature type="transmembrane region" description="Helical" evidence="7">
    <location>
        <begin position="389"/>
        <end position="410"/>
    </location>
</feature>
<feature type="transmembrane region" description="Helical" evidence="7">
    <location>
        <begin position="513"/>
        <end position="532"/>
    </location>
</feature>
<feature type="transmembrane region" description="Helical" evidence="7">
    <location>
        <begin position="323"/>
        <end position="344"/>
    </location>
</feature>
<dbReference type="PANTHER" id="PTHR30619:SF7">
    <property type="entry name" value="BETA-LACTAMASE DOMAIN PROTEIN"/>
    <property type="match status" value="1"/>
</dbReference>
<feature type="transmembrane region" description="Helical" evidence="7">
    <location>
        <begin position="292"/>
        <end position="317"/>
    </location>
</feature>
<keyword evidence="5 7" id="KW-0472">Membrane</keyword>
<dbReference type="GO" id="GO:0005886">
    <property type="term" value="C:plasma membrane"/>
    <property type="evidence" value="ECO:0007669"/>
    <property type="project" value="UniProtKB-SubCell"/>
</dbReference>
<feature type="domain" description="DUF4131" evidence="9">
    <location>
        <begin position="58"/>
        <end position="212"/>
    </location>
</feature>
<dbReference type="Pfam" id="PF03772">
    <property type="entry name" value="Competence"/>
    <property type="match status" value="1"/>
</dbReference>
<dbReference type="NCBIfam" id="TIGR00360">
    <property type="entry name" value="ComEC_N-term"/>
    <property type="match status" value="1"/>
</dbReference>
<evidence type="ECO:0000256" key="5">
    <source>
        <dbReference type="ARBA" id="ARBA00023136"/>
    </source>
</evidence>
<evidence type="ECO:0000313" key="11">
    <source>
        <dbReference type="Proteomes" id="UP000234778"/>
    </source>
</evidence>
<dbReference type="AlphaFoldDB" id="A0A2I1KVM4"/>
<evidence type="ECO:0000256" key="6">
    <source>
        <dbReference type="SAM" id="MobiDB-lite"/>
    </source>
</evidence>
<organism evidence="10 11">
    <name type="scientific">Actinomyces urogenitalis</name>
    <dbReference type="NCBI Taxonomy" id="103621"/>
    <lineage>
        <taxon>Bacteria</taxon>
        <taxon>Bacillati</taxon>
        <taxon>Actinomycetota</taxon>
        <taxon>Actinomycetes</taxon>
        <taxon>Actinomycetales</taxon>
        <taxon>Actinomycetaceae</taxon>
        <taxon>Actinomyces</taxon>
    </lineage>
</organism>
<evidence type="ECO:0000256" key="1">
    <source>
        <dbReference type="ARBA" id="ARBA00004651"/>
    </source>
</evidence>
<dbReference type="Proteomes" id="UP000234778">
    <property type="component" value="Unassembled WGS sequence"/>
</dbReference>
<feature type="transmembrane region" description="Helical" evidence="7">
    <location>
        <begin position="57"/>
        <end position="75"/>
    </location>
</feature>
<feature type="transmembrane region" description="Helical" evidence="7">
    <location>
        <begin position="417"/>
        <end position="437"/>
    </location>
</feature>
<dbReference type="GeneID" id="81707706"/>
<dbReference type="EMBL" id="PKHA01000001">
    <property type="protein sequence ID" value="PKY99669.1"/>
    <property type="molecule type" value="Genomic_DNA"/>
</dbReference>
<keyword evidence="3 7" id="KW-0812">Transmembrane</keyword>